<protein>
    <submittedName>
        <fullName evidence="1">Uncharacterized protein</fullName>
    </submittedName>
</protein>
<reference evidence="1" key="1">
    <citation type="submission" date="2019-11" db="EMBL/GenBank/DDBJ databases">
        <title>Nori genome reveals adaptations in red seaweeds to the harsh intertidal environment.</title>
        <authorList>
            <person name="Wang D."/>
            <person name="Mao Y."/>
        </authorList>
    </citation>
    <scope>NUCLEOTIDE SEQUENCE</scope>
    <source>
        <tissue evidence="1">Gametophyte</tissue>
    </source>
</reference>
<gene>
    <name evidence="1" type="ORF">I4F81_003009</name>
</gene>
<dbReference type="EMBL" id="CM020618">
    <property type="protein sequence ID" value="KAK1860420.1"/>
    <property type="molecule type" value="Genomic_DNA"/>
</dbReference>
<name>A0ACC3BRQ2_PYRYE</name>
<proteinExistence type="predicted"/>
<accession>A0ACC3BRQ2</accession>
<evidence type="ECO:0000313" key="2">
    <source>
        <dbReference type="Proteomes" id="UP000798662"/>
    </source>
</evidence>
<evidence type="ECO:0000313" key="1">
    <source>
        <dbReference type="EMBL" id="KAK1860420.1"/>
    </source>
</evidence>
<sequence length="156" mass="16366">MSAVPPSLLLAEGTEDGYKVLVATRHHLELRAKAGVPLAHLPDGTVTRVLFLAARARAPNVDSHLAIGLDDVRVAAAVVVRRPVVLGDGLGGVQALVREAAPVADGDGIVGKVQQRRRRDGGGGGGDRHQEHHPTESHSPCRGGEEVGREEERGRG</sequence>
<keyword evidence="2" id="KW-1185">Reference proteome</keyword>
<organism evidence="1 2">
    <name type="scientific">Pyropia yezoensis</name>
    <name type="common">Susabi-nori</name>
    <name type="synonym">Porphyra yezoensis</name>
    <dbReference type="NCBI Taxonomy" id="2788"/>
    <lineage>
        <taxon>Eukaryota</taxon>
        <taxon>Rhodophyta</taxon>
        <taxon>Bangiophyceae</taxon>
        <taxon>Bangiales</taxon>
        <taxon>Bangiaceae</taxon>
        <taxon>Pyropia</taxon>
    </lineage>
</organism>
<comment type="caution">
    <text evidence="1">The sequence shown here is derived from an EMBL/GenBank/DDBJ whole genome shotgun (WGS) entry which is preliminary data.</text>
</comment>
<dbReference type="Proteomes" id="UP000798662">
    <property type="component" value="Chromosome 1"/>
</dbReference>